<reference evidence="1" key="1">
    <citation type="submission" date="2021-02" db="EMBL/GenBank/DDBJ databases">
        <authorList>
            <consortium name="DOE Joint Genome Institute"/>
            <person name="Ahrendt S."/>
            <person name="Looney B.P."/>
            <person name="Miyauchi S."/>
            <person name="Morin E."/>
            <person name="Drula E."/>
            <person name="Courty P.E."/>
            <person name="Chicoki N."/>
            <person name="Fauchery L."/>
            <person name="Kohler A."/>
            <person name="Kuo A."/>
            <person name="Labutti K."/>
            <person name="Pangilinan J."/>
            <person name="Lipzen A."/>
            <person name="Riley R."/>
            <person name="Andreopoulos W."/>
            <person name="He G."/>
            <person name="Johnson J."/>
            <person name="Barry K.W."/>
            <person name="Grigoriev I.V."/>
            <person name="Nagy L."/>
            <person name="Hibbett D."/>
            <person name="Henrissat B."/>
            <person name="Matheny P.B."/>
            <person name="Labbe J."/>
            <person name="Martin F."/>
        </authorList>
    </citation>
    <scope>NUCLEOTIDE SEQUENCE</scope>
    <source>
        <strain evidence="1">FP105234-sp</strain>
    </source>
</reference>
<proteinExistence type="predicted"/>
<sequence>MGSPLSSSWKRSLPSLFSGKAYRIVLLQYERDGYGLGTEEHLHWAFALLKPNQIHGKTFQVFARQYSDERGLVWESYLNRSVALDETRKCLGGVEVGVIAKRDLHKFHQVIAGHPPVSKFEGWNCRDWIVEVVSLLAAHGWAASFISDQAAFLPSLKHASRVTKSIYDLHSDKVPATIVPLERLGARG</sequence>
<accession>A0ACB8RFE6</accession>
<reference evidence="1" key="2">
    <citation type="journal article" date="2022" name="New Phytol.">
        <title>Evolutionary transition to the ectomycorrhizal habit in the genomes of a hyperdiverse lineage of mushroom-forming fungi.</title>
        <authorList>
            <person name="Looney B."/>
            <person name="Miyauchi S."/>
            <person name="Morin E."/>
            <person name="Drula E."/>
            <person name="Courty P.E."/>
            <person name="Kohler A."/>
            <person name="Kuo A."/>
            <person name="LaButti K."/>
            <person name="Pangilinan J."/>
            <person name="Lipzen A."/>
            <person name="Riley R."/>
            <person name="Andreopoulos W."/>
            <person name="He G."/>
            <person name="Johnson J."/>
            <person name="Nolan M."/>
            <person name="Tritt A."/>
            <person name="Barry K.W."/>
            <person name="Grigoriev I.V."/>
            <person name="Nagy L.G."/>
            <person name="Hibbett D."/>
            <person name="Henrissat B."/>
            <person name="Matheny P.B."/>
            <person name="Labbe J."/>
            <person name="Martin F.M."/>
        </authorList>
    </citation>
    <scope>NUCLEOTIDE SEQUENCE</scope>
    <source>
        <strain evidence="1">FP105234-sp</strain>
    </source>
</reference>
<dbReference type="EMBL" id="MU276046">
    <property type="protein sequence ID" value="KAI0042808.1"/>
    <property type="molecule type" value="Genomic_DNA"/>
</dbReference>
<protein>
    <submittedName>
        <fullName evidence="1">Uncharacterized protein</fullName>
    </submittedName>
</protein>
<organism evidence="1 2">
    <name type="scientific">Auriscalpium vulgare</name>
    <dbReference type="NCBI Taxonomy" id="40419"/>
    <lineage>
        <taxon>Eukaryota</taxon>
        <taxon>Fungi</taxon>
        <taxon>Dikarya</taxon>
        <taxon>Basidiomycota</taxon>
        <taxon>Agaricomycotina</taxon>
        <taxon>Agaricomycetes</taxon>
        <taxon>Russulales</taxon>
        <taxon>Auriscalpiaceae</taxon>
        <taxon>Auriscalpium</taxon>
    </lineage>
</organism>
<comment type="caution">
    <text evidence="1">The sequence shown here is derived from an EMBL/GenBank/DDBJ whole genome shotgun (WGS) entry which is preliminary data.</text>
</comment>
<keyword evidence="2" id="KW-1185">Reference proteome</keyword>
<evidence type="ECO:0000313" key="2">
    <source>
        <dbReference type="Proteomes" id="UP000814033"/>
    </source>
</evidence>
<dbReference type="Proteomes" id="UP000814033">
    <property type="component" value="Unassembled WGS sequence"/>
</dbReference>
<name>A0ACB8RFE6_9AGAM</name>
<evidence type="ECO:0000313" key="1">
    <source>
        <dbReference type="EMBL" id="KAI0042808.1"/>
    </source>
</evidence>
<gene>
    <name evidence="1" type="ORF">FA95DRAFT_515521</name>
</gene>